<evidence type="ECO:0000256" key="1">
    <source>
        <dbReference type="SAM" id="SignalP"/>
    </source>
</evidence>
<evidence type="ECO:0000313" key="3">
    <source>
        <dbReference type="Proteomes" id="UP000245884"/>
    </source>
</evidence>
<dbReference type="SUPFAM" id="SSF55144">
    <property type="entry name" value="LigT-like"/>
    <property type="match status" value="1"/>
</dbReference>
<reference evidence="2 3" key="1">
    <citation type="journal article" date="2018" name="Mol. Biol. Evol.">
        <title>Broad Genomic Sampling Reveals a Smut Pathogenic Ancestry of the Fungal Clade Ustilaginomycotina.</title>
        <authorList>
            <person name="Kijpornyongpan T."/>
            <person name="Mondo S.J."/>
            <person name="Barry K."/>
            <person name="Sandor L."/>
            <person name="Lee J."/>
            <person name="Lipzen A."/>
            <person name="Pangilinan J."/>
            <person name="LaButti K."/>
            <person name="Hainaut M."/>
            <person name="Henrissat B."/>
            <person name="Grigoriev I.V."/>
            <person name="Spatafora J.W."/>
            <person name="Aime M.C."/>
        </authorList>
    </citation>
    <scope>NUCLEOTIDE SEQUENCE [LARGE SCALE GENOMIC DNA]</scope>
    <source>
        <strain evidence="2 3">MCA 5214</strain>
    </source>
</reference>
<dbReference type="PANTHER" id="PTHR28141">
    <property type="entry name" value="2',3'-CYCLIC-NUCLEOTIDE 3'-PHOSPHODIESTERASE"/>
    <property type="match status" value="1"/>
</dbReference>
<dbReference type="Pfam" id="PF07823">
    <property type="entry name" value="CPDase"/>
    <property type="match status" value="1"/>
</dbReference>
<dbReference type="InterPro" id="IPR009097">
    <property type="entry name" value="Cyclic_Pdiesterase"/>
</dbReference>
<dbReference type="RefSeq" id="XP_025360898.1">
    <property type="nucleotide sequence ID" value="XM_025509314.1"/>
</dbReference>
<keyword evidence="1" id="KW-0732">Signal</keyword>
<evidence type="ECO:0008006" key="4">
    <source>
        <dbReference type="Google" id="ProtNLM"/>
    </source>
</evidence>
<gene>
    <name evidence="2" type="ORF">BDZ90DRAFT_280810</name>
</gene>
<sequence>MAGLALWLVPAPIMAGELASDRQADRSSVTIIGDLMQRIRDKVISDPSLPPASSPFPPHATLLSGLKADDGTDNGKRDELWSKALRVVSGWRKAGQHLSSTPISEVETRVESLVTRGWYFQILVLALELTEPLLKLNELARQTLLPETIKAAPPYFPHVSLLYSDATVEQARGLISELKKEDDGTFMPKSICFTHLELWDCNGDVGRWHRLERVGLAQVPLEGDSDKIGNS</sequence>
<dbReference type="STRING" id="1569628.A0A316ULY1"/>
<dbReference type="GO" id="GO:0004113">
    <property type="term" value="F:2',3'-cyclic-nucleotide 3'-phosphodiesterase activity"/>
    <property type="evidence" value="ECO:0007669"/>
    <property type="project" value="TreeGrafter"/>
</dbReference>
<dbReference type="EMBL" id="KZ819672">
    <property type="protein sequence ID" value="PWN26286.1"/>
    <property type="molecule type" value="Genomic_DNA"/>
</dbReference>
<dbReference type="InterPro" id="IPR012386">
    <property type="entry name" value="Cyclic-nucl_3Pdiesterase"/>
</dbReference>
<proteinExistence type="predicted"/>
<keyword evidence="3" id="KW-1185">Reference proteome</keyword>
<name>A0A316ULY1_9BASI</name>
<accession>A0A316ULY1</accession>
<dbReference type="OrthoDB" id="514292at2759"/>
<evidence type="ECO:0000313" key="2">
    <source>
        <dbReference type="EMBL" id="PWN26286.1"/>
    </source>
</evidence>
<dbReference type="AlphaFoldDB" id="A0A316ULY1"/>
<dbReference type="Proteomes" id="UP000245884">
    <property type="component" value="Unassembled WGS sequence"/>
</dbReference>
<dbReference type="Gene3D" id="3.90.1140.10">
    <property type="entry name" value="Cyclic phosphodiesterase"/>
    <property type="match status" value="1"/>
</dbReference>
<feature type="chain" id="PRO_5016240841" description="2, 3 cyclic phosphodiesterase" evidence="1">
    <location>
        <begin position="16"/>
        <end position="231"/>
    </location>
</feature>
<dbReference type="PANTHER" id="PTHR28141:SF1">
    <property type="entry name" value="2',3'-CYCLIC-NUCLEOTIDE 3'-PHOSPHODIESTERASE"/>
    <property type="match status" value="1"/>
</dbReference>
<dbReference type="GO" id="GO:0009187">
    <property type="term" value="P:cyclic nucleotide metabolic process"/>
    <property type="evidence" value="ECO:0007669"/>
    <property type="project" value="TreeGrafter"/>
</dbReference>
<feature type="signal peptide" evidence="1">
    <location>
        <begin position="1"/>
        <end position="15"/>
    </location>
</feature>
<dbReference type="GeneID" id="37031137"/>
<organism evidence="2 3">
    <name type="scientific">Jaminaea rosea</name>
    <dbReference type="NCBI Taxonomy" id="1569628"/>
    <lineage>
        <taxon>Eukaryota</taxon>
        <taxon>Fungi</taxon>
        <taxon>Dikarya</taxon>
        <taxon>Basidiomycota</taxon>
        <taxon>Ustilaginomycotina</taxon>
        <taxon>Exobasidiomycetes</taxon>
        <taxon>Microstromatales</taxon>
        <taxon>Microstromatales incertae sedis</taxon>
        <taxon>Jaminaea</taxon>
    </lineage>
</organism>
<protein>
    <recommendedName>
        <fullName evidence="4">2, 3 cyclic phosphodiesterase</fullName>
    </recommendedName>
</protein>